<keyword evidence="3" id="KW-0238">DNA-binding</keyword>
<evidence type="ECO:0000259" key="6">
    <source>
        <dbReference type="PROSITE" id="PS50931"/>
    </source>
</evidence>
<dbReference type="SUPFAM" id="SSF53850">
    <property type="entry name" value="Periplasmic binding protein-like II"/>
    <property type="match status" value="1"/>
</dbReference>
<dbReference type="SUPFAM" id="SSF46785">
    <property type="entry name" value="Winged helix' DNA-binding domain"/>
    <property type="match status" value="1"/>
</dbReference>
<sequence>MHLELRHLRILQAIFEHGSLTRAAASMGVSQPTLTKQVQRIEEELGGEIFRRGRQGATPTAFGEFILARTRAALANIDEILAYKPGAGALGRLRFGGTMPPWLGGLLDRLSELDADAQVTVHAERAIGTLVDMVVGKRLDLALVADYPGHLMDRRPELECATIAVEPIFIAVSAHHPLADSDEIRLSDLADEQWVVPHSDGMGWPEHLYDVCAAEGFHPKGRYRLSDTALRRELVATGRAVTACQASFAADGNTSVKPLRGDPLWMRHLLIWRRDSPVAPHGPALAETARDAHREAMRQSPAHPAWATRRGGLDRSPSLFNAVD</sequence>
<name>A0ABW2G5A4_9ACTN</name>
<evidence type="ECO:0000256" key="3">
    <source>
        <dbReference type="ARBA" id="ARBA00023125"/>
    </source>
</evidence>
<evidence type="ECO:0000256" key="5">
    <source>
        <dbReference type="SAM" id="MobiDB-lite"/>
    </source>
</evidence>
<dbReference type="Pfam" id="PF00126">
    <property type="entry name" value="HTH_1"/>
    <property type="match status" value="1"/>
</dbReference>
<evidence type="ECO:0000313" key="7">
    <source>
        <dbReference type="EMBL" id="MFC7183085.1"/>
    </source>
</evidence>
<dbReference type="InterPro" id="IPR000847">
    <property type="entry name" value="LysR_HTH_N"/>
</dbReference>
<dbReference type="InterPro" id="IPR036390">
    <property type="entry name" value="WH_DNA-bd_sf"/>
</dbReference>
<feature type="region of interest" description="Disordered" evidence="5">
    <location>
        <begin position="296"/>
        <end position="324"/>
    </location>
</feature>
<dbReference type="CDD" id="cd08414">
    <property type="entry name" value="PBP2_LTTR_aromatics_like"/>
    <property type="match status" value="1"/>
</dbReference>
<proteinExistence type="inferred from homology"/>
<dbReference type="PROSITE" id="PS50931">
    <property type="entry name" value="HTH_LYSR"/>
    <property type="match status" value="1"/>
</dbReference>
<dbReference type="PANTHER" id="PTHR30346">
    <property type="entry name" value="TRANSCRIPTIONAL DUAL REGULATOR HCAR-RELATED"/>
    <property type="match status" value="1"/>
</dbReference>
<protein>
    <submittedName>
        <fullName evidence="7">LysR family transcriptional regulator</fullName>
    </submittedName>
</protein>
<evidence type="ECO:0000313" key="8">
    <source>
        <dbReference type="Proteomes" id="UP001596435"/>
    </source>
</evidence>
<dbReference type="PRINTS" id="PR00039">
    <property type="entry name" value="HTHLYSR"/>
</dbReference>
<evidence type="ECO:0000256" key="2">
    <source>
        <dbReference type="ARBA" id="ARBA00023015"/>
    </source>
</evidence>
<gene>
    <name evidence="7" type="ORF">ACFQMG_26395</name>
</gene>
<dbReference type="InterPro" id="IPR005119">
    <property type="entry name" value="LysR_subst-bd"/>
</dbReference>
<dbReference type="Proteomes" id="UP001596435">
    <property type="component" value="Unassembled WGS sequence"/>
</dbReference>
<keyword evidence="4" id="KW-0804">Transcription</keyword>
<dbReference type="InterPro" id="IPR036388">
    <property type="entry name" value="WH-like_DNA-bd_sf"/>
</dbReference>
<comment type="similarity">
    <text evidence="1">Belongs to the LysR transcriptional regulatory family.</text>
</comment>
<dbReference type="PANTHER" id="PTHR30346:SF30">
    <property type="entry name" value="SMALL NEUTRAL PROTEASE REGULATORY PROTEIN"/>
    <property type="match status" value="1"/>
</dbReference>
<dbReference type="EMBL" id="JBHTAJ010000059">
    <property type="protein sequence ID" value="MFC7183085.1"/>
    <property type="molecule type" value="Genomic_DNA"/>
</dbReference>
<dbReference type="Pfam" id="PF03466">
    <property type="entry name" value="LysR_substrate"/>
    <property type="match status" value="1"/>
</dbReference>
<keyword evidence="2" id="KW-0805">Transcription regulation</keyword>
<organism evidence="7 8">
    <name type="scientific">Kitasatospora paranensis</name>
    <dbReference type="NCBI Taxonomy" id="258053"/>
    <lineage>
        <taxon>Bacteria</taxon>
        <taxon>Bacillati</taxon>
        <taxon>Actinomycetota</taxon>
        <taxon>Actinomycetes</taxon>
        <taxon>Kitasatosporales</taxon>
        <taxon>Streptomycetaceae</taxon>
        <taxon>Kitasatospora</taxon>
    </lineage>
</organism>
<keyword evidence="8" id="KW-1185">Reference proteome</keyword>
<accession>A0ABW2G5A4</accession>
<dbReference type="RefSeq" id="WP_345703983.1">
    <property type="nucleotide sequence ID" value="NZ_BAABKV010000001.1"/>
</dbReference>
<dbReference type="Gene3D" id="1.10.10.10">
    <property type="entry name" value="Winged helix-like DNA-binding domain superfamily/Winged helix DNA-binding domain"/>
    <property type="match status" value="1"/>
</dbReference>
<reference evidence="8" key="1">
    <citation type="journal article" date="2019" name="Int. J. Syst. Evol. Microbiol.">
        <title>The Global Catalogue of Microorganisms (GCM) 10K type strain sequencing project: providing services to taxonomists for standard genome sequencing and annotation.</title>
        <authorList>
            <consortium name="The Broad Institute Genomics Platform"/>
            <consortium name="The Broad Institute Genome Sequencing Center for Infectious Disease"/>
            <person name="Wu L."/>
            <person name="Ma J."/>
        </authorList>
    </citation>
    <scope>NUCLEOTIDE SEQUENCE [LARGE SCALE GENOMIC DNA]</scope>
    <source>
        <strain evidence="8">CGMCC 1.12859</strain>
    </source>
</reference>
<comment type="caution">
    <text evidence="7">The sequence shown here is derived from an EMBL/GenBank/DDBJ whole genome shotgun (WGS) entry which is preliminary data.</text>
</comment>
<feature type="domain" description="HTH lysR-type" evidence="6">
    <location>
        <begin position="3"/>
        <end position="60"/>
    </location>
</feature>
<evidence type="ECO:0000256" key="4">
    <source>
        <dbReference type="ARBA" id="ARBA00023163"/>
    </source>
</evidence>
<dbReference type="Gene3D" id="3.40.190.10">
    <property type="entry name" value="Periplasmic binding protein-like II"/>
    <property type="match status" value="2"/>
</dbReference>
<evidence type="ECO:0000256" key="1">
    <source>
        <dbReference type="ARBA" id="ARBA00009437"/>
    </source>
</evidence>